<evidence type="ECO:0008006" key="2">
    <source>
        <dbReference type="Google" id="ProtNLM"/>
    </source>
</evidence>
<proteinExistence type="predicted"/>
<dbReference type="Pfam" id="PF02561">
    <property type="entry name" value="FliS"/>
    <property type="match status" value="1"/>
</dbReference>
<protein>
    <recommendedName>
        <fullName evidence="2">Flagellar export chaperone FliS</fullName>
    </recommendedName>
</protein>
<feature type="non-terminal residue" evidence="1">
    <location>
        <position position="45"/>
    </location>
</feature>
<gene>
    <name evidence="1" type="ORF">METZ01_LOCUS272488</name>
</gene>
<evidence type="ECO:0000313" key="1">
    <source>
        <dbReference type="EMBL" id="SVC19634.1"/>
    </source>
</evidence>
<dbReference type="InterPro" id="IPR003713">
    <property type="entry name" value="FliS"/>
</dbReference>
<organism evidence="1">
    <name type="scientific">marine metagenome</name>
    <dbReference type="NCBI Taxonomy" id="408172"/>
    <lineage>
        <taxon>unclassified sequences</taxon>
        <taxon>metagenomes</taxon>
        <taxon>ecological metagenomes</taxon>
    </lineage>
</organism>
<sequence length="45" mass="5140">MIPSRFHNEYRHNEVATSSQGKLIIMMYEGALKFVSLAIEGIDNK</sequence>
<dbReference type="EMBL" id="UINC01078498">
    <property type="protein sequence ID" value="SVC19634.1"/>
    <property type="molecule type" value="Genomic_DNA"/>
</dbReference>
<dbReference type="InterPro" id="IPR036584">
    <property type="entry name" value="FliS_sf"/>
</dbReference>
<dbReference type="AlphaFoldDB" id="A0A382K445"/>
<accession>A0A382K445</accession>
<dbReference type="GO" id="GO:0044780">
    <property type="term" value="P:bacterial-type flagellum assembly"/>
    <property type="evidence" value="ECO:0007669"/>
    <property type="project" value="InterPro"/>
</dbReference>
<name>A0A382K445_9ZZZZ</name>
<dbReference type="Gene3D" id="1.20.120.340">
    <property type="entry name" value="Flagellar protein FliS"/>
    <property type="match status" value="1"/>
</dbReference>
<reference evidence="1" key="1">
    <citation type="submission" date="2018-05" db="EMBL/GenBank/DDBJ databases">
        <authorList>
            <person name="Lanie J.A."/>
            <person name="Ng W.-L."/>
            <person name="Kazmierczak K.M."/>
            <person name="Andrzejewski T.M."/>
            <person name="Davidsen T.M."/>
            <person name="Wayne K.J."/>
            <person name="Tettelin H."/>
            <person name="Glass J.I."/>
            <person name="Rusch D."/>
            <person name="Podicherti R."/>
            <person name="Tsui H.-C.T."/>
            <person name="Winkler M.E."/>
        </authorList>
    </citation>
    <scope>NUCLEOTIDE SEQUENCE</scope>
</reference>
<dbReference type="SUPFAM" id="SSF101116">
    <property type="entry name" value="Flagellar export chaperone FliS"/>
    <property type="match status" value="1"/>
</dbReference>